<feature type="compositionally biased region" description="Basic residues" evidence="1">
    <location>
        <begin position="8"/>
        <end position="26"/>
    </location>
</feature>
<organism evidence="4 5">
    <name type="scientific">Micromonospora globbae</name>
    <dbReference type="NCBI Taxonomy" id="1894969"/>
    <lineage>
        <taxon>Bacteria</taxon>
        <taxon>Bacillati</taxon>
        <taxon>Actinomycetota</taxon>
        <taxon>Actinomycetes</taxon>
        <taxon>Micromonosporales</taxon>
        <taxon>Micromonosporaceae</taxon>
        <taxon>Micromonospora</taxon>
    </lineage>
</organism>
<accession>A0A420EXY5</accession>
<protein>
    <submittedName>
        <fullName evidence="4">Class A beta-lactamase-related serine hydrolase</fullName>
    </submittedName>
</protein>
<dbReference type="InterPro" id="IPR001466">
    <property type="entry name" value="Beta-lactam-related"/>
</dbReference>
<keyword evidence="2" id="KW-0812">Transmembrane</keyword>
<feature type="domain" description="Beta-lactamase-related" evidence="3">
    <location>
        <begin position="89"/>
        <end position="395"/>
    </location>
</feature>
<comment type="caution">
    <text evidence="4">The sequence shown here is derived from an EMBL/GenBank/DDBJ whole genome shotgun (WGS) entry which is preliminary data.</text>
</comment>
<evidence type="ECO:0000259" key="3">
    <source>
        <dbReference type="Pfam" id="PF00144"/>
    </source>
</evidence>
<dbReference type="SUPFAM" id="SSF56601">
    <property type="entry name" value="beta-lactamase/transpeptidase-like"/>
    <property type="match status" value="1"/>
</dbReference>
<reference evidence="4 5" key="1">
    <citation type="journal article" date="2018" name="Int. J. Syst. Evol. Microbiol.">
        <title>Micromonospora globbae sp. nov., an endophytic actinomycete isolated from roots of Globba winitii C. H. Wright.</title>
        <authorList>
            <person name="Kuncharoen N."/>
            <person name="Pittayakhajonwut P."/>
            <person name="Tanasupawat S."/>
        </authorList>
    </citation>
    <scope>NUCLEOTIDE SEQUENCE [LARGE SCALE GENOMIC DNA]</scope>
    <source>
        <strain evidence="4 5">WPS1-2</strain>
    </source>
</reference>
<sequence>MAAQRRPGAVRRPGRARRPAAGHPHRGPPLTRTATAAARDGRTIMRTPTALTIVVGLVATVVAFAVAPGGPRLDPRHTGDAELAATVRAAVGGDRGYRGLAVALVDEGRVRTAGIGERAPGRPVEPGTPFEIGSVTKGMTGMLLAHRAAGGAVRPDAPLSDALPKVDGPTREVTLAELASHRSGLPRLALGPIDLVRTAWTNLTAGNPYGGWDAEWVVDAASDERPGDGRGSVHYSNVGVALLGQALAAQAGTTYPELLDRELLRPLGMTRTVVATEPALLPPGRAVGTKLGGRPADPWVGGGYAPAGIGVWSTAEDLARLVAGLLAGTAPGADAATARFTEDDRDRVGYGWFTTRHGDREIVWHNGGTGGFRAYVGWEPAAGRGVVVLGNTERDVDPVGLRLLGVDGDAVEDEGVPLAGWVGVALALGFSFLGGVSLLRTVRRVPDRLSLAPAAAWALLYLGLGHRLGNWSLVPGWLWPLGVGLSAAGLVVAAYRWRALPTVDGAPPRKRLASLAGSALVAVPLLVAVLA</sequence>
<name>A0A420EXY5_9ACTN</name>
<feature type="transmembrane region" description="Helical" evidence="2">
    <location>
        <begin position="477"/>
        <end position="500"/>
    </location>
</feature>
<dbReference type="PANTHER" id="PTHR46825:SF7">
    <property type="entry name" value="D-ALANYL-D-ALANINE CARBOXYPEPTIDASE"/>
    <property type="match status" value="1"/>
</dbReference>
<keyword evidence="2" id="KW-1133">Transmembrane helix</keyword>
<dbReference type="EMBL" id="RAQQ01000014">
    <property type="protein sequence ID" value="RKF25626.1"/>
    <property type="molecule type" value="Genomic_DNA"/>
</dbReference>
<dbReference type="Proteomes" id="UP000285744">
    <property type="component" value="Unassembled WGS sequence"/>
</dbReference>
<feature type="region of interest" description="Disordered" evidence="1">
    <location>
        <begin position="1"/>
        <end position="37"/>
    </location>
</feature>
<proteinExistence type="predicted"/>
<evidence type="ECO:0000256" key="2">
    <source>
        <dbReference type="SAM" id="Phobius"/>
    </source>
</evidence>
<dbReference type="Pfam" id="PF00144">
    <property type="entry name" value="Beta-lactamase"/>
    <property type="match status" value="1"/>
</dbReference>
<dbReference type="InterPro" id="IPR050491">
    <property type="entry name" value="AmpC-like"/>
</dbReference>
<dbReference type="PANTHER" id="PTHR46825">
    <property type="entry name" value="D-ALANYL-D-ALANINE-CARBOXYPEPTIDASE/ENDOPEPTIDASE AMPH"/>
    <property type="match status" value="1"/>
</dbReference>
<gene>
    <name evidence="4" type="ORF">D7I43_19625</name>
</gene>
<keyword evidence="2" id="KW-0472">Membrane</keyword>
<evidence type="ECO:0000313" key="4">
    <source>
        <dbReference type="EMBL" id="RKF25626.1"/>
    </source>
</evidence>
<evidence type="ECO:0000313" key="5">
    <source>
        <dbReference type="Proteomes" id="UP000285744"/>
    </source>
</evidence>
<feature type="transmembrane region" description="Helical" evidence="2">
    <location>
        <begin position="451"/>
        <end position="471"/>
    </location>
</feature>
<feature type="transmembrane region" description="Helical" evidence="2">
    <location>
        <begin position="512"/>
        <end position="530"/>
    </location>
</feature>
<dbReference type="InterPro" id="IPR012338">
    <property type="entry name" value="Beta-lactam/transpept-like"/>
</dbReference>
<feature type="compositionally biased region" description="Low complexity" evidence="1">
    <location>
        <begin position="28"/>
        <end position="37"/>
    </location>
</feature>
<evidence type="ECO:0000256" key="1">
    <source>
        <dbReference type="SAM" id="MobiDB-lite"/>
    </source>
</evidence>
<feature type="transmembrane region" description="Helical" evidence="2">
    <location>
        <begin position="418"/>
        <end position="439"/>
    </location>
</feature>
<keyword evidence="4" id="KW-0378">Hydrolase</keyword>
<feature type="transmembrane region" description="Helical" evidence="2">
    <location>
        <begin position="49"/>
        <end position="67"/>
    </location>
</feature>
<dbReference type="GO" id="GO:0016787">
    <property type="term" value="F:hydrolase activity"/>
    <property type="evidence" value="ECO:0007669"/>
    <property type="project" value="UniProtKB-KW"/>
</dbReference>
<dbReference type="Gene3D" id="3.40.710.10">
    <property type="entry name" value="DD-peptidase/beta-lactamase superfamily"/>
    <property type="match status" value="1"/>
</dbReference>
<dbReference type="AlphaFoldDB" id="A0A420EXY5"/>